<feature type="non-terminal residue" evidence="6">
    <location>
        <position position="1"/>
    </location>
</feature>
<evidence type="ECO:0000256" key="3">
    <source>
        <dbReference type="ARBA" id="ARBA00022723"/>
    </source>
</evidence>
<keyword evidence="3" id="KW-0479">Metal-binding</keyword>
<feature type="domain" description="Molybdopterin oxidoreductase" evidence="5">
    <location>
        <begin position="82"/>
        <end position="176"/>
    </location>
</feature>
<dbReference type="Proteomes" id="UP000786183">
    <property type="component" value="Unassembled WGS sequence"/>
</dbReference>
<dbReference type="PANTHER" id="PTHR43742:SF10">
    <property type="entry name" value="TRIMETHYLAMINE-N-OXIDE REDUCTASE 2"/>
    <property type="match status" value="1"/>
</dbReference>
<comment type="cofactor">
    <cofactor evidence="1">
        <name>Mo-bis(molybdopterin guanine dinucleotide)</name>
        <dbReference type="ChEBI" id="CHEBI:60539"/>
    </cofactor>
</comment>
<dbReference type="Gene3D" id="3.90.55.10">
    <property type="entry name" value="Dimethylsulfoxide Reductase, domain 3"/>
    <property type="match status" value="1"/>
</dbReference>
<evidence type="ECO:0000259" key="5">
    <source>
        <dbReference type="Pfam" id="PF00384"/>
    </source>
</evidence>
<evidence type="ECO:0000256" key="1">
    <source>
        <dbReference type="ARBA" id="ARBA00001942"/>
    </source>
</evidence>
<feature type="non-terminal residue" evidence="6">
    <location>
        <position position="211"/>
    </location>
</feature>
<keyword evidence="4" id="KW-0560">Oxidoreductase</keyword>
<dbReference type="PROSITE" id="PS00490">
    <property type="entry name" value="MOLYBDOPTERIN_PROK_2"/>
    <property type="match status" value="1"/>
</dbReference>
<reference evidence="6 7" key="1">
    <citation type="submission" date="2020-07" db="EMBL/GenBank/DDBJ databases">
        <title>Transfer of Campylobacter canadensis to the novel genus Avispirillum gen. nov., that also includes two novel species recovered from migratory waterfowl: Avispirillum anseris sp. nov. and Avispirillum brantae sp. nov.</title>
        <authorList>
            <person name="Miller W.G."/>
            <person name="Chapman M.H."/>
            <person name="Yee E."/>
            <person name="Inglis G.D."/>
        </authorList>
    </citation>
    <scope>NUCLEOTIDE SEQUENCE [LARGE SCALE GENOMIC DNA]</scope>
    <source>
        <strain evidence="6 7">L283</strain>
    </source>
</reference>
<evidence type="ECO:0000313" key="6">
    <source>
        <dbReference type="EMBL" id="MBZ7988213.1"/>
    </source>
</evidence>
<name>A0ABS7WUJ7_9BACT</name>
<protein>
    <submittedName>
        <fullName evidence="6">Molybdopterin-dependent oxidoreductase</fullName>
    </submittedName>
</protein>
<dbReference type="PANTHER" id="PTHR43742">
    <property type="entry name" value="TRIMETHYLAMINE-N-OXIDE REDUCTASE"/>
    <property type="match status" value="1"/>
</dbReference>
<keyword evidence="7" id="KW-1185">Reference proteome</keyword>
<accession>A0ABS7WUJ7</accession>
<dbReference type="InterPro" id="IPR050612">
    <property type="entry name" value="Prok_Mopterin_Oxidored"/>
</dbReference>
<keyword evidence="2" id="KW-0500">Molybdenum</keyword>
<dbReference type="InterPro" id="IPR006655">
    <property type="entry name" value="Mopterin_OxRdtase_prok_CS"/>
</dbReference>
<dbReference type="Gene3D" id="3.40.50.740">
    <property type="match status" value="1"/>
</dbReference>
<evidence type="ECO:0000256" key="4">
    <source>
        <dbReference type="ARBA" id="ARBA00023002"/>
    </source>
</evidence>
<gene>
    <name evidence="6" type="ORF">AVCANL283_08945</name>
</gene>
<dbReference type="Pfam" id="PF00384">
    <property type="entry name" value="Molybdopterin"/>
    <property type="match status" value="1"/>
</dbReference>
<dbReference type="SUPFAM" id="SSF53706">
    <property type="entry name" value="Formate dehydrogenase/DMSO reductase, domains 1-3"/>
    <property type="match status" value="1"/>
</dbReference>
<evidence type="ECO:0000256" key="2">
    <source>
        <dbReference type="ARBA" id="ARBA00022505"/>
    </source>
</evidence>
<comment type="caution">
    <text evidence="6">The sequence shown here is derived from an EMBL/GenBank/DDBJ whole genome shotgun (WGS) entry which is preliminary data.</text>
</comment>
<proteinExistence type="predicted"/>
<dbReference type="RefSeq" id="WP_224325627.1">
    <property type="nucleotide sequence ID" value="NZ_JACGBB010000084.1"/>
</dbReference>
<dbReference type="EMBL" id="JACGBB010000084">
    <property type="protein sequence ID" value="MBZ7988213.1"/>
    <property type="molecule type" value="Genomic_DNA"/>
</dbReference>
<evidence type="ECO:0000313" key="7">
    <source>
        <dbReference type="Proteomes" id="UP000786183"/>
    </source>
</evidence>
<organism evidence="6 7">
    <name type="scientific">Campylobacter canadensis</name>
    <dbReference type="NCBI Taxonomy" id="449520"/>
    <lineage>
        <taxon>Bacteria</taxon>
        <taxon>Pseudomonadati</taxon>
        <taxon>Campylobacterota</taxon>
        <taxon>Epsilonproteobacteria</taxon>
        <taxon>Campylobacterales</taxon>
        <taxon>Campylobacteraceae</taxon>
        <taxon>Campylobacter</taxon>
    </lineage>
</organism>
<sequence>YSDGGVPTPGAVTGNANSGNIEDKANNFSGFPGLAGISVNSSIKGEWSNRQNEVIPVSRIVTMLENPNKEYMFDGKIKKYPLIKSIYWAGGNPLHHHQDRNRMKKAFKNVDSFIVQDCFWTASARFADLVLPATTEIERNDITKAHTNKYIFAMKECIKPLYNSKNDYDIFCGIIKHFGDEKYMAFTEGRTNEQWVEYFYEQSRQKAAASG</sequence>
<dbReference type="InterPro" id="IPR006656">
    <property type="entry name" value="Mopterin_OxRdtase"/>
</dbReference>